<dbReference type="EMBL" id="JBITYG010000007">
    <property type="protein sequence ID" value="MFI9103635.1"/>
    <property type="molecule type" value="Genomic_DNA"/>
</dbReference>
<dbReference type="InterPro" id="IPR051601">
    <property type="entry name" value="Serine_prot/Carboxylest_S33"/>
</dbReference>
<keyword evidence="3 6" id="KW-0378">Hydrolase</keyword>
<dbReference type="RefSeq" id="WP_399652954.1">
    <property type="nucleotide sequence ID" value="NZ_JBITYG010000007.1"/>
</dbReference>
<keyword evidence="2 4" id="KW-0732">Signal</keyword>
<dbReference type="PANTHER" id="PTHR43248">
    <property type="entry name" value="2-SUCCINYL-6-HYDROXY-2,4-CYCLOHEXADIENE-1-CARBOXYLATE SYNTHASE"/>
    <property type="match status" value="1"/>
</dbReference>
<evidence type="ECO:0000256" key="2">
    <source>
        <dbReference type="ARBA" id="ARBA00022729"/>
    </source>
</evidence>
<comment type="caution">
    <text evidence="6">The sequence shown here is derived from an EMBL/GenBank/DDBJ whole genome shotgun (WGS) entry which is preliminary data.</text>
</comment>
<feature type="domain" description="Peptidase S33 tripeptidyl aminopeptidase-like C-terminal" evidence="5">
    <location>
        <begin position="424"/>
        <end position="516"/>
    </location>
</feature>
<dbReference type="InterPro" id="IPR013595">
    <property type="entry name" value="Pept_S33_TAP-like_C"/>
</dbReference>
<feature type="signal peptide" evidence="4">
    <location>
        <begin position="1"/>
        <end position="29"/>
    </location>
</feature>
<evidence type="ECO:0000256" key="1">
    <source>
        <dbReference type="ARBA" id="ARBA00010088"/>
    </source>
</evidence>
<evidence type="ECO:0000313" key="7">
    <source>
        <dbReference type="Proteomes" id="UP001614394"/>
    </source>
</evidence>
<name>A0ABW8CE60_9ACTN</name>
<comment type="similarity">
    <text evidence="1">Belongs to the peptidase S33 family.</text>
</comment>
<dbReference type="PANTHER" id="PTHR43248:SF29">
    <property type="entry name" value="TRIPEPTIDYL AMINOPEPTIDASE"/>
    <property type="match status" value="1"/>
</dbReference>
<evidence type="ECO:0000259" key="5">
    <source>
        <dbReference type="Pfam" id="PF08386"/>
    </source>
</evidence>
<protein>
    <submittedName>
        <fullName evidence="6">Alpha/beta hydrolase</fullName>
    </submittedName>
</protein>
<dbReference type="GO" id="GO:0016787">
    <property type="term" value="F:hydrolase activity"/>
    <property type="evidence" value="ECO:0007669"/>
    <property type="project" value="UniProtKB-KW"/>
</dbReference>
<dbReference type="Gene3D" id="3.40.50.1820">
    <property type="entry name" value="alpha/beta hydrolase"/>
    <property type="match status" value="1"/>
</dbReference>
<evidence type="ECO:0000256" key="3">
    <source>
        <dbReference type="ARBA" id="ARBA00022801"/>
    </source>
</evidence>
<gene>
    <name evidence="6" type="ORF">ACIGXA_24215</name>
</gene>
<reference evidence="6 7" key="1">
    <citation type="submission" date="2024-10" db="EMBL/GenBank/DDBJ databases">
        <title>The Natural Products Discovery Center: Release of the First 8490 Sequenced Strains for Exploring Actinobacteria Biosynthetic Diversity.</title>
        <authorList>
            <person name="Kalkreuter E."/>
            <person name="Kautsar S.A."/>
            <person name="Yang D."/>
            <person name="Bader C.D."/>
            <person name="Teijaro C.N."/>
            <person name="Fluegel L."/>
            <person name="Davis C.M."/>
            <person name="Simpson J.R."/>
            <person name="Lauterbach L."/>
            <person name="Steele A.D."/>
            <person name="Gui C."/>
            <person name="Meng S."/>
            <person name="Li G."/>
            <person name="Viehrig K."/>
            <person name="Ye F."/>
            <person name="Su P."/>
            <person name="Kiefer A.F."/>
            <person name="Nichols A."/>
            <person name="Cepeda A.J."/>
            <person name="Yan W."/>
            <person name="Fan B."/>
            <person name="Jiang Y."/>
            <person name="Adhikari A."/>
            <person name="Zheng C.-J."/>
            <person name="Schuster L."/>
            <person name="Cowan T.M."/>
            <person name="Smanski M.J."/>
            <person name="Chevrette M.G."/>
            <person name="De Carvalho L.P.S."/>
            <person name="Shen B."/>
        </authorList>
    </citation>
    <scope>NUCLEOTIDE SEQUENCE [LARGE SCALE GENOMIC DNA]</scope>
    <source>
        <strain evidence="6 7">NPDC053399</strain>
    </source>
</reference>
<accession>A0ABW8CE60</accession>
<feature type="chain" id="PRO_5045301847" evidence="4">
    <location>
        <begin position="30"/>
        <end position="532"/>
    </location>
</feature>
<sequence length="532" mass="57173">MGLVNNPRTAAATLAAAFVLAAAVTPASASDPMAAAGLDRYEHQSLAWKSCVLGPDDDTGKELEKAGARCADVTVPLDYADPGGRTITVAISRIKATDTGHRIGSLLLNTGGPGGQDVGDPPWVHDAMKDVGGRYDIVGMDPRFVGRSTPLDCGWPTGSPFRWAGEDRAGFDRIAAFQRDLADRCRTTNADVLPYITTRNTARDMDVVRGALGERRISYLGYSYGSYLGEVYTTMFPGRTDRMVLDGVIDPPRYSPRLLVGTEAVNETALRHWAAWAAERDAEYGLGTTRDAVLGTIDRIQRTAAERPLLIGGGSSVSYQLDEHTVPFVVFNGLSDDTDQARRSFASSIRTLEQAAQGRRAEPDADFAEALEFLLKGGEEASAYGSVQTAILCGDVAAPRDPEVYWRDVQRSRERHPLVGPFTNDITPCAFWDRPRERPTVVRHDFPALMVNATGDPRTPYAGATAMHRAWPSSRLVTVNGADRHGIYGAYGNACADSTVNAYLRTGKLPAADVTCPVTGPTVGAPQPRAGG</sequence>
<dbReference type="Pfam" id="PF08386">
    <property type="entry name" value="Abhydrolase_4"/>
    <property type="match status" value="1"/>
</dbReference>
<dbReference type="Proteomes" id="UP001614394">
    <property type="component" value="Unassembled WGS sequence"/>
</dbReference>
<keyword evidence="7" id="KW-1185">Reference proteome</keyword>
<dbReference type="InterPro" id="IPR029058">
    <property type="entry name" value="AB_hydrolase_fold"/>
</dbReference>
<evidence type="ECO:0000313" key="6">
    <source>
        <dbReference type="EMBL" id="MFI9103635.1"/>
    </source>
</evidence>
<proteinExistence type="inferred from homology"/>
<organism evidence="6 7">
    <name type="scientific">Streptomyces fildesensis</name>
    <dbReference type="NCBI Taxonomy" id="375757"/>
    <lineage>
        <taxon>Bacteria</taxon>
        <taxon>Bacillati</taxon>
        <taxon>Actinomycetota</taxon>
        <taxon>Actinomycetes</taxon>
        <taxon>Kitasatosporales</taxon>
        <taxon>Streptomycetaceae</taxon>
        <taxon>Streptomyces</taxon>
    </lineage>
</organism>
<dbReference type="SUPFAM" id="SSF53474">
    <property type="entry name" value="alpha/beta-Hydrolases"/>
    <property type="match status" value="1"/>
</dbReference>
<evidence type="ECO:0000256" key="4">
    <source>
        <dbReference type="SAM" id="SignalP"/>
    </source>
</evidence>